<feature type="transmembrane region" description="Helical" evidence="1">
    <location>
        <begin position="6"/>
        <end position="27"/>
    </location>
</feature>
<keyword evidence="1" id="KW-0812">Transmembrane</keyword>
<feature type="transmembrane region" description="Helical" evidence="1">
    <location>
        <begin position="86"/>
        <end position="114"/>
    </location>
</feature>
<accession>A0AAU8NMK9</accession>
<dbReference type="RefSeq" id="WP_342555590.1">
    <property type="nucleotide sequence ID" value="NZ_CP159992.1"/>
</dbReference>
<organism evidence="2">
    <name type="scientific">Paenibacillus sp. AN1007</name>
    <dbReference type="NCBI Taxonomy" id="3151385"/>
    <lineage>
        <taxon>Bacteria</taxon>
        <taxon>Bacillati</taxon>
        <taxon>Bacillota</taxon>
        <taxon>Bacilli</taxon>
        <taxon>Bacillales</taxon>
        <taxon>Paenibacillaceae</taxon>
        <taxon>Paenibacillus</taxon>
    </lineage>
</organism>
<feature type="transmembrane region" description="Helical" evidence="1">
    <location>
        <begin position="126"/>
        <end position="148"/>
    </location>
</feature>
<dbReference type="EMBL" id="CP159992">
    <property type="protein sequence ID" value="XCP97805.1"/>
    <property type="molecule type" value="Genomic_DNA"/>
</dbReference>
<name>A0AAU8NMK9_9BACL</name>
<keyword evidence="1" id="KW-1133">Transmembrane helix</keyword>
<sequence>MNTSHWITICILIVLLLLALNLIINYISRKDQEKAPPIIVKIWLIPVLAALIIIPVAVFTMVYNLFFYSIGEISNFLHFENFGDITVFSILIITGFILFETLVHPIIVTLLNYGMKKQVSIYTRNAITILADSVIIYILASSFVSIYIADFWSALSISVFYHIIEWVLTLCYKLFKKKSKNNSNWI</sequence>
<evidence type="ECO:0000313" key="2">
    <source>
        <dbReference type="EMBL" id="XCP97805.1"/>
    </source>
</evidence>
<keyword evidence="1" id="KW-0472">Membrane</keyword>
<proteinExistence type="predicted"/>
<dbReference type="AlphaFoldDB" id="A0AAU8NMK9"/>
<protein>
    <submittedName>
        <fullName evidence="2">Uncharacterized protein</fullName>
    </submittedName>
</protein>
<evidence type="ECO:0000256" key="1">
    <source>
        <dbReference type="SAM" id="Phobius"/>
    </source>
</evidence>
<gene>
    <name evidence="2" type="ORF">ABXS70_14380</name>
</gene>
<feature type="transmembrane region" description="Helical" evidence="1">
    <location>
        <begin position="154"/>
        <end position="175"/>
    </location>
</feature>
<feature type="transmembrane region" description="Helical" evidence="1">
    <location>
        <begin position="39"/>
        <end position="66"/>
    </location>
</feature>
<reference evidence="2" key="1">
    <citation type="submission" date="2024-05" db="EMBL/GenBank/DDBJ databases">
        <title>Draft genome assemblies of 36 bacteria isolated from hibernating arctic ground squirrels.</title>
        <authorList>
            <person name="McKee H."/>
            <person name="Mullen L."/>
            <person name="Drown D.M."/>
            <person name="Duddleston K.N."/>
        </authorList>
    </citation>
    <scope>NUCLEOTIDE SEQUENCE</scope>
    <source>
        <strain evidence="2">AN1007</strain>
    </source>
</reference>